<comment type="caution">
    <text evidence="10">The sequence shown here is derived from an EMBL/GenBank/DDBJ whole genome shotgun (WGS) entry which is preliminary data.</text>
</comment>
<proteinExistence type="inferred from homology"/>
<comment type="function">
    <text evidence="7 8">Key enzyme in folate metabolism. Catalyzes an essential reaction for de novo glycine and purine synthesis, and for DNA precursor synthesis.</text>
</comment>
<dbReference type="CDD" id="cd00209">
    <property type="entry name" value="DHFR"/>
    <property type="match status" value="1"/>
</dbReference>
<sequence length="164" mass="19002">MQRIAAIAAMSENRAIGKDNKLLWKLPDDWANFHRVTRGKAFVMGRKSFQAEDALVSDYRNVVITTQEALSLPENTQIANSPEAAIELLKDEPEIFILGGETIFEQMMPRINYLYLTIVHHTFEGDAFFPEIDWDQWQLTRSVYHQVDERHAYPFSLNEYEPAP</sequence>
<reference evidence="10 11" key="1">
    <citation type="submission" date="2017-10" db="EMBL/GenBank/DDBJ databases">
        <title>The draft genome sequence of Lewinella nigricans NBRC 102662.</title>
        <authorList>
            <person name="Wang K."/>
        </authorList>
    </citation>
    <scope>NUCLEOTIDE SEQUENCE [LARGE SCALE GENOMIC DNA]</scope>
    <source>
        <strain evidence="10 11">NBRC 102662</strain>
    </source>
</reference>
<dbReference type="PRINTS" id="PR00070">
    <property type="entry name" value="DHFR"/>
</dbReference>
<evidence type="ECO:0000313" key="11">
    <source>
        <dbReference type="Proteomes" id="UP000223913"/>
    </source>
</evidence>
<dbReference type="PANTHER" id="PTHR48069:SF3">
    <property type="entry name" value="DIHYDROFOLATE REDUCTASE"/>
    <property type="match status" value="1"/>
</dbReference>
<evidence type="ECO:0000256" key="3">
    <source>
        <dbReference type="ARBA" id="ARBA00012856"/>
    </source>
</evidence>
<accession>A0A2D0NAQ4</accession>
<dbReference type="InterPro" id="IPR024072">
    <property type="entry name" value="DHFR-like_dom_sf"/>
</dbReference>
<feature type="domain" description="DHFR" evidence="9">
    <location>
        <begin position="3"/>
        <end position="162"/>
    </location>
</feature>
<keyword evidence="4 8" id="KW-0554">One-carbon metabolism</keyword>
<comment type="pathway">
    <text evidence="1 8">Cofactor biosynthesis; tetrahydrofolate biosynthesis; 5,6,7,8-tetrahydrofolate from 7,8-dihydrofolate: step 1/1.</text>
</comment>
<dbReference type="InterPro" id="IPR001796">
    <property type="entry name" value="DHFR_dom"/>
</dbReference>
<dbReference type="OrthoDB" id="9804315at2"/>
<dbReference type="EC" id="1.5.1.3" evidence="3 8"/>
<gene>
    <name evidence="10" type="ORF">CRP01_16385</name>
</gene>
<evidence type="ECO:0000256" key="4">
    <source>
        <dbReference type="ARBA" id="ARBA00022563"/>
    </source>
</evidence>
<dbReference type="GO" id="GO:0046655">
    <property type="term" value="P:folic acid metabolic process"/>
    <property type="evidence" value="ECO:0007669"/>
    <property type="project" value="TreeGrafter"/>
</dbReference>
<comment type="similarity">
    <text evidence="2 8">Belongs to the dihydrofolate reductase family.</text>
</comment>
<dbReference type="PROSITE" id="PS51330">
    <property type="entry name" value="DHFR_2"/>
    <property type="match status" value="1"/>
</dbReference>
<keyword evidence="6 8" id="KW-0560">Oxidoreductase</keyword>
<dbReference type="PIRSF" id="PIRSF000194">
    <property type="entry name" value="DHFR"/>
    <property type="match status" value="1"/>
</dbReference>
<evidence type="ECO:0000256" key="5">
    <source>
        <dbReference type="ARBA" id="ARBA00022857"/>
    </source>
</evidence>
<comment type="catalytic activity">
    <reaction evidence="8">
        <text>(6S)-5,6,7,8-tetrahydrofolate + NADP(+) = 7,8-dihydrofolate + NADPH + H(+)</text>
        <dbReference type="Rhea" id="RHEA:15009"/>
        <dbReference type="ChEBI" id="CHEBI:15378"/>
        <dbReference type="ChEBI" id="CHEBI:57451"/>
        <dbReference type="ChEBI" id="CHEBI:57453"/>
        <dbReference type="ChEBI" id="CHEBI:57783"/>
        <dbReference type="ChEBI" id="CHEBI:58349"/>
        <dbReference type="EC" id="1.5.1.3"/>
    </reaction>
</comment>
<dbReference type="Gene3D" id="3.40.430.10">
    <property type="entry name" value="Dihydrofolate Reductase, subunit A"/>
    <property type="match status" value="1"/>
</dbReference>
<evidence type="ECO:0000313" key="10">
    <source>
        <dbReference type="EMBL" id="PHN05567.1"/>
    </source>
</evidence>
<dbReference type="GO" id="GO:0046654">
    <property type="term" value="P:tetrahydrofolate biosynthetic process"/>
    <property type="evidence" value="ECO:0007669"/>
    <property type="project" value="UniProtKB-UniPathway"/>
</dbReference>
<dbReference type="EMBL" id="PDUD01000021">
    <property type="protein sequence ID" value="PHN05567.1"/>
    <property type="molecule type" value="Genomic_DNA"/>
</dbReference>
<evidence type="ECO:0000256" key="2">
    <source>
        <dbReference type="ARBA" id="ARBA00009539"/>
    </source>
</evidence>
<evidence type="ECO:0000256" key="8">
    <source>
        <dbReference type="PIRNR" id="PIRNR000194"/>
    </source>
</evidence>
<dbReference type="InterPro" id="IPR012259">
    <property type="entry name" value="DHFR"/>
</dbReference>
<dbReference type="PANTHER" id="PTHR48069">
    <property type="entry name" value="DIHYDROFOLATE REDUCTASE"/>
    <property type="match status" value="1"/>
</dbReference>
<dbReference type="GO" id="GO:0050661">
    <property type="term" value="F:NADP binding"/>
    <property type="evidence" value="ECO:0007669"/>
    <property type="project" value="InterPro"/>
</dbReference>
<dbReference type="GO" id="GO:0006730">
    <property type="term" value="P:one-carbon metabolic process"/>
    <property type="evidence" value="ECO:0007669"/>
    <property type="project" value="UniProtKB-KW"/>
</dbReference>
<dbReference type="UniPathway" id="UPA00077">
    <property type="reaction ID" value="UER00158"/>
</dbReference>
<evidence type="ECO:0000256" key="6">
    <source>
        <dbReference type="ARBA" id="ARBA00023002"/>
    </source>
</evidence>
<evidence type="ECO:0000256" key="1">
    <source>
        <dbReference type="ARBA" id="ARBA00004903"/>
    </source>
</evidence>
<protein>
    <recommendedName>
        <fullName evidence="3 8">Dihydrofolate reductase</fullName>
        <ecNumber evidence="3 8">1.5.1.3</ecNumber>
    </recommendedName>
</protein>
<organism evidence="10 11">
    <name type="scientific">Flavilitoribacter nigricans (strain ATCC 23147 / DSM 23189 / NBRC 102662 / NCIMB 1420 / SS-2)</name>
    <name type="common">Lewinella nigricans</name>
    <dbReference type="NCBI Taxonomy" id="1122177"/>
    <lineage>
        <taxon>Bacteria</taxon>
        <taxon>Pseudomonadati</taxon>
        <taxon>Bacteroidota</taxon>
        <taxon>Saprospiria</taxon>
        <taxon>Saprospirales</taxon>
        <taxon>Lewinellaceae</taxon>
        <taxon>Flavilitoribacter</taxon>
    </lineage>
</organism>
<evidence type="ECO:0000259" key="9">
    <source>
        <dbReference type="PROSITE" id="PS51330"/>
    </source>
</evidence>
<dbReference type="Proteomes" id="UP000223913">
    <property type="component" value="Unassembled WGS sequence"/>
</dbReference>
<dbReference type="SUPFAM" id="SSF53597">
    <property type="entry name" value="Dihydrofolate reductase-like"/>
    <property type="match status" value="1"/>
</dbReference>
<dbReference type="GO" id="GO:0046452">
    <property type="term" value="P:dihydrofolate metabolic process"/>
    <property type="evidence" value="ECO:0007669"/>
    <property type="project" value="TreeGrafter"/>
</dbReference>
<dbReference type="RefSeq" id="WP_099151144.1">
    <property type="nucleotide sequence ID" value="NZ_PDUD01000021.1"/>
</dbReference>
<dbReference type="AlphaFoldDB" id="A0A2D0NAQ4"/>
<dbReference type="GO" id="GO:0004146">
    <property type="term" value="F:dihydrofolate reductase activity"/>
    <property type="evidence" value="ECO:0007669"/>
    <property type="project" value="UniProtKB-EC"/>
</dbReference>
<dbReference type="GO" id="GO:0005829">
    <property type="term" value="C:cytosol"/>
    <property type="evidence" value="ECO:0007669"/>
    <property type="project" value="TreeGrafter"/>
</dbReference>
<keyword evidence="5 8" id="KW-0521">NADP</keyword>
<keyword evidence="11" id="KW-1185">Reference proteome</keyword>
<dbReference type="Pfam" id="PF00186">
    <property type="entry name" value="DHFR_1"/>
    <property type="match status" value="1"/>
</dbReference>
<evidence type="ECO:0000256" key="7">
    <source>
        <dbReference type="ARBA" id="ARBA00025067"/>
    </source>
</evidence>
<name>A0A2D0NAQ4_FLAN2</name>